<gene>
    <name evidence="1" type="ORF">Vadar_007515</name>
</gene>
<accession>A0ACB7YCE0</accession>
<protein>
    <submittedName>
        <fullName evidence="1">Uncharacterized protein</fullName>
    </submittedName>
</protein>
<reference evidence="1 2" key="1">
    <citation type="journal article" date="2021" name="Hortic Res">
        <title>High-quality reference genome and annotation aids understanding of berry development for evergreen blueberry (Vaccinium darrowii).</title>
        <authorList>
            <person name="Yu J."/>
            <person name="Hulse-Kemp A.M."/>
            <person name="Babiker E."/>
            <person name="Staton M."/>
        </authorList>
    </citation>
    <scope>NUCLEOTIDE SEQUENCE [LARGE SCALE GENOMIC DNA]</scope>
    <source>
        <strain evidence="2">cv. NJ 8807/NJ 8810</strain>
        <tissue evidence="1">Young leaf</tissue>
    </source>
</reference>
<evidence type="ECO:0000313" key="2">
    <source>
        <dbReference type="Proteomes" id="UP000828048"/>
    </source>
</evidence>
<sequence>MGLAAEPRLIFLLLLLCFAAELSSSSAQKLKTFTEQYGRPFDESYYPIFAVEDSATISYDALQITPDSHKDEFNLKNRSGRVFLKRSFKLWEAHSQQPRVRHVTVRVSATSASSQRHVSKVIAMSAVNADLSVQLARVLTVL</sequence>
<dbReference type="Proteomes" id="UP000828048">
    <property type="component" value="Chromosome 8"/>
</dbReference>
<comment type="caution">
    <text evidence="1">The sequence shown here is derived from an EMBL/GenBank/DDBJ whole genome shotgun (WGS) entry which is preliminary data.</text>
</comment>
<proteinExistence type="predicted"/>
<dbReference type="EMBL" id="CM037158">
    <property type="protein sequence ID" value="KAH7851118.1"/>
    <property type="molecule type" value="Genomic_DNA"/>
</dbReference>
<name>A0ACB7YCE0_9ERIC</name>
<evidence type="ECO:0000313" key="1">
    <source>
        <dbReference type="EMBL" id="KAH7851118.1"/>
    </source>
</evidence>
<keyword evidence="2" id="KW-1185">Reference proteome</keyword>
<organism evidence="1 2">
    <name type="scientific">Vaccinium darrowii</name>
    <dbReference type="NCBI Taxonomy" id="229202"/>
    <lineage>
        <taxon>Eukaryota</taxon>
        <taxon>Viridiplantae</taxon>
        <taxon>Streptophyta</taxon>
        <taxon>Embryophyta</taxon>
        <taxon>Tracheophyta</taxon>
        <taxon>Spermatophyta</taxon>
        <taxon>Magnoliopsida</taxon>
        <taxon>eudicotyledons</taxon>
        <taxon>Gunneridae</taxon>
        <taxon>Pentapetalae</taxon>
        <taxon>asterids</taxon>
        <taxon>Ericales</taxon>
        <taxon>Ericaceae</taxon>
        <taxon>Vaccinioideae</taxon>
        <taxon>Vaccinieae</taxon>
        <taxon>Vaccinium</taxon>
    </lineage>
</organism>